<evidence type="ECO:0000313" key="2">
    <source>
        <dbReference type="EMBL" id="TNN50383.1"/>
    </source>
</evidence>
<dbReference type="AlphaFoldDB" id="A0A4Z2GBU8"/>
<dbReference type="Proteomes" id="UP000314294">
    <property type="component" value="Unassembled WGS sequence"/>
</dbReference>
<evidence type="ECO:0000256" key="1">
    <source>
        <dbReference type="SAM" id="MobiDB-lite"/>
    </source>
</evidence>
<name>A0A4Z2GBU8_9TELE</name>
<accession>A0A4Z2GBU8</accession>
<sequence>MEAVSSEPEVRAIAKGLHTASPSAPRSARTKERLFLLSSCFRSAQYSPHGVKQWAGREGNTSRLLRKFIFRKQTQTSHRDGGGRPGPRARAALAIYEFHRHGADAPPYRLMRSLRRSGETSKPNNG</sequence>
<evidence type="ECO:0000313" key="3">
    <source>
        <dbReference type="Proteomes" id="UP000314294"/>
    </source>
</evidence>
<feature type="region of interest" description="Disordered" evidence="1">
    <location>
        <begin position="106"/>
        <end position="126"/>
    </location>
</feature>
<comment type="caution">
    <text evidence="2">The sequence shown here is derived from an EMBL/GenBank/DDBJ whole genome shotgun (WGS) entry which is preliminary data.</text>
</comment>
<protein>
    <submittedName>
        <fullName evidence="2">Uncharacterized protein</fullName>
    </submittedName>
</protein>
<feature type="region of interest" description="Disordered" evidence="1">
    <location>
        <begin position="1"/>
        <end position="29"/>
    </location>
</feature>
<organism evidence="2 3">
    <name type="scientific">Liparis tanakae</name>
    <name type="common">Tanaka's snailfish</name>
    <dbReference type="NCBI Taxonomy" id="230148"/>
    <lineage>
        <taxon>Eukaryota</taxon>
        <taxon>Metazoa</taxon>
        <taxon>Chordata</taxon>
        <taxon>Craniata</taxon>
        <taxon>Vertebrata</taxon>
        <taxon>Euteleostomi</taxon>
        <taxon>Actinopterygii</taxon>
        <taxon>Neopterygii</taxon>
        <taxon>Teleostei</taxon>
        <taxon>Neoteleostei</taxon>
        <taxon>Acanthomorphata</taxon>
        <taxon>Eupercaria</taxon>
        <taxon>Perciformes</taxon>
        <taxon>Cottioidei</taxon>
        <taxon>Cottales</taxon>
        <taxon>Liparidae</taxon>
        <taxon>Liparis</taxon>
    </lineage>
</organism>
<gene>
    <name evidence="2" type="ORF">EYF80_039418</name>
</gene>
<reference evidence="2 3" key="1">
    <citation type="submission" date="2019-03" db="EMBL/GenBank/DDBJ databases">
        <title>First draft genome of Liparis tanakae, snailfish: a comprehensive survey of snailfish specific genes.</title>
        <authorList>
            <person name="Kim W."/>
            <person name="Song I."/>
            <person name="Jeong J.-H."/>
            <person name="Kim D."/>
            <person name="Kim S."/>
            <person name="Ryu S."/>
            <person name="Song J.Y."/>
            <person name="Lee S.K."/>
        </authorList>
    </citation>
    <scope>NUCLEOTIDE SEQUENCE [LARGE SCALE GENOMIC DNA]</scope>
    <source>
        <tissue evidence="2">Muscle</tissue>
    </source>
</reference>
<dbReference type="EMBL" id="SRLO01000619">
    <property type="protein sequence ID" value="TNN50383.1"/>
    <property type="molecule type" value="Genomic_DNA"/>
</dbReference>
<proteinExistence type="predicted"/>
<keyword evidence="3" id="KW-1185">Reference proteome</keyword>